<protein>
    <submittedName>
        <fullName evidence="3">Putative nucleotidyltransferase with HDIG domain</fullName>
    </submittedName>
</protein>
<sequence length="227" mass="26299">MDLKQHFLDFEEHLLKDEKPSIYFNELVNTHKFPKEKPFSSMLSLKETEQNLVHHPEGNVWNHTMLVVDYAAIVKRHSENPKVFMWGAFLHDIGKSTTTKVRKGKITSYDHDKEGEILAEAFLRSFSNDESFINGVKKICRWHMQPLFIAKQLPFADIKGMIGEVKASEIGLFSICDRLGRGKLTSAKIEEQMKAVITFLDKAKKYSQEDEKIEQIIEIIKNFNVEN</sequence>
<dbReference type="InterPro" id="IPR006675">
    <property type="entry name" value="HDIG_dom"/>
</dbReference>
<feature type="domain" description="HD" evidence="2">
    <location>
        <begin position="60"/>
        <end position="179"/>
    </location>
</feature>
<name>A0A4R3MKI1_9FIRM</name>
<accession>A0A4R3MKI1</accession>
<organism evidence="3 4">
    <name type="scientific">Natranaerovirga pectinivora</name>
    <dbReference type="NCBI Taxonomy" id="682400"/>
    <lineage>
        <taxon>Bacteria</taxon>
        <taxon>Bacillati</taxon>
        <taxon>Bacillota</taxon>
        <taxon>Clostridia</taxon>
        <taxon>Lachnospirales</taxon>
        <taxon>Natranaerovirgaceae</taxon>
        <taxon>Natranaerovirga</taxon>
    </lineage>
</organism>
<dbReference type="AlphaFoldDB" id="A0A4R3MKI1"/>
<gene>
    <name evidence="3" type="ORF">EDC18_106129</name>
</gene>
<dbReference type="OrthoDB" id="9805698at2"/>
<comment type="caution">
    <text evidence="3">The sequence shown here is derived from an EMBL/GenBank/DDBJ whole genome shotgun (WGS) entry which is preliminary data.</text>
</comment>
<keyword evidence="1" id="KW-0547">Nucleotide-binding</keyword>
<dbReference type="Gene3D" id="1.10.3090.10">
    <property type="entry name" value="cca-adding enzyme, domain 2"/>
    <property type="match status" value="1"/>
</dbReference>
<dbReference type="PANTHER" id="PTHR47545">
    <property type="entry name" value="MULTIFUNCTIONAL CCA PROTEIN"/>
    <property type="match status" value="1"/>
</dbReference>
<evidence type="ECO:0000256" key="1">
    <source>
        <dbReference type="ARBA" id="ARBA00022741"/>
    </source>
</evidence>
<proteinExistence type="predicted"/>
<evidence type="ECO:0000259" key="2">
    <source>
        <dbReference type="Pfam" id="PF01966"/>
    </source>
</evidence>
<evidence type="ECO:0000313" key="4">
    <source>
        <dbReference type="Proteomes" id="UP000294902"/>
    </source>
</evidence>
<dbReference type="InterPro" id="IPR050124">
    <property type="entry name" value="tRNA_CCA-adding_enzyme"/>
</dbReference>
<reference evidence="3 4" key="1">
    <citation type="submission" date="2019-03" db="EMBL/GenBank/DDBJ databases">
        <title>Genomic Encyclopedia of Type Strains, Phase IV (KMG-IV): sequencing the most valuable type-strain genomes for metagenomic binning, comparative biology and taxonomic classification.</title>
        <authorList>
            <person name="Goeker M."/>
        </authorList>
    </citation>
    <scope>NUCLEOTIDE SEQUENCE [LARGE SCALE GENOMIC DNA]</scope>
    <source>
        <strain evidence="3 4">DSM 24629</strain>
    </source>
</reference>
<dbReference type="Proteomes" id="UP000294902">
    <property type="component" value="Unassembled WGS sequence"/>
</dbReference>
<evidence type="ECO:0000313" key="3">
    <source>
        <dbReference type="EMBL" id="TCT14331.1"/>
    </source>
</evidence>
<dbReference type="EMBL" id="SMAL01000006">
    <property type="protein sequence ID" value="TCT14331.1"/>
    <property type="molecule type" value="Genomic_DNA"/>
</dbReference>
<dbReference type="InterPro" id="IPR003607">
    <property type="entry name" value="HD/PDEase_dom"/>
</dbReference>
<dbReference type="PANTHER" id="PTHR47545:SF2">
    <property type="entry name" value="CC-ADDING TRNA NUCLEOTIDYLTRANSFERASE"/>
    <property type="match status" value="1"/>
</dbReference>
<dbReference type="GO" id="GO:0000166">
    <property type="term" value="F:nucleotide binding"/>
    <property type="evidence" value="ECO:0007669"/>
    <property type="project" value="UniProtKB-KW"/>
</dbReference>
<dbReference type="InterPro" id="IPR006674">
    <property type="entry name" value="HD_domain"/>
</dbReference>
<dbReference type="RefSeq" id="WP_132252628.1">
    <property type="nucleotide sequence ID" value="NZ_SMAL01000006.1"/>
</dbReference>
<dbReference type="CDD" id="cd00077">
    <property type="entry name" value="HDc"/>
    <property type="match status" value="1"/>
</dbReference>
<dbReference type="NCBIfam" id="TIGR00277">
    <property type="entry name" value="HDIG"/>
    <property type="match status" value="1"/>
</dbReference>
<keyword evidence="3" id="KW-0808">Transferase</keyword>
<dbReference type="GO" id="GO:0016740">
    <property type="term" value="F:transferase activity"/>
    <property type="evidence" value="ECO:0007669"/>
    <property type="project" value="UniProtKB-KW"/>
</dbReference>
<dbReference type="SUPFAM" id="SSF109604">
    <property type="entry name" value="HD-domain/PDEase-like"/>
    <property type="match status" value="1"/>
</dbReference>
<dbReference type="Pfam" id="PF01966">
    <property type="entry name" value="HD"/>
    <property type="match status" value="1"/>
</dbReference>
<keyword evidence="4" id="KW-1185">Reference proteome</keyword>